<reference evidence="2" key="1">
    <citation type="submission" date="2013-07" db="EMBL/GenBank/DDBJ databases">
        <authorList>
            <person name="Geib S."/>
        </authorList>
    </citation>
    <scope>NUCLEOTIDE SEQUENCE</scope>
</reference>
<organism evidence="2">
    <name type="scientific">Ceratitis capitata</name>
    <name type="common">Mediterranean fruit fly</name>
    <name type="synonym">Tephritis capitata</name>
    <dbReference type="NCBI Taxonomy" id="7213"/>
    <lineage>
        <taxon>Eukaryota</taxon>
        <taxon>Metazoa</taxon>
        <taxon>Ecdysozoa</taxon>
        <taxon>Arthropoda</taxon>
        <taxon>Hexapoda</taxon>
        <taxon>Insecta</taxon>
        <taxon>Pterygota</taxon>
        <taxon>Neoptera</taxon>
        <taxon>Endopterygota</taxon>
        <taxon>Diptera</taxon>
        <taxon>Brachycera</taxon>
        <taxon>Muscomorpha</taxon>
        <taxon>Tephritoidea</taxon>
        <taxon>Tephritidae</taxon>
        <taxon>Ceratitis</taxon>
        <taxon>Ceratitis</taxon>
    </lineage>
</organism>
<dbReference type="GO" id="GO:0007165">
    <property type="term" value="P:signal transduction"/>
    <property type="evidence" value="ECO:0007669"/>
    <property type="project" value="InterPro"/>
</dbReference>
<reference evidence="2" key="2">
    <citation type="journal article" date="2014" name="BMC Genomics">
        <title>A genomic perspective to assessing quality of mass-reared SIT flies used in Mediterranean fruit fly (Ceratitis capitata) eradication in California.</title>
        <authorList>
            <person name="Calla B."/>
            <person name="Hall B."/>
            <person name="Hou S."/>
            <person name="Geib S.M."/>
        </authorList>
    </citation>
    <scope>NUCLEOTIDE SEQUENCE</scope>
</reference>
<dbReference type="GeneID" id="101463172"/>
<evidence type="ECO:0000313" key="2">
    <source>
        <dbReference type="EMBL" id="JAC05911.1"/>
    </source>
</evidence>
<evidence type="ECO:0000259" key="1">
    <source>
        <dbReference type="PROSITE" id="PS50017"/>
    </source>
</evidence>
<name>W8BX82_CERCA</name>
<accession>W8BX82</accession>
<dbReference type="CTD" id="8772"/>
<dbReference type="PROSITE" id="PS50017">
    <property type="entry name" value="DEATH_DOMAIN"/>
    <property type="match status" value="1"/>
</dbReference>
<gene>
    <name evidence="2" type="primary">BG4</name>
</gene>
<feature type="domain" description="Death" evidence="1">
    <location>
        <begin position="154"/>
        <end position="240"/>
    </location>
</feature>
<dbReference type="InterPro" id="IPR011029">
    <property type="entry name" value="DEATH-like_dom_sf"/>
</dbReference>
<dbReference type="SUPFAM" id="SSF47986">
    <property type="entry name" value="DEATH domain"/>
    <property type="match status" value="1"/>
</dbReference>
<dbReference type="KEGG" id="ccat:101463172"/>
<protein>
    <submittedName>
        <fullName evidence="2">Death domain-containing adapter protein BG4</fullName>
    </submittedName>
</protein>
<dbReference type="AlphaFoldDB" id="W8BX82"/>
<sequence length="242" mass="28437">MDMAISYDTLKEIALREPCSLDFVTELKSLFRNDIISPRRYECIRTVCDLIDCLERKDVISERNVEPLCLLGNKYLDEAVSNYLPPTNANKGVNQYHDMHLTNEFAHKLSINGQHRNICQDDSKHTSSIRTPLNTCSGNNNQNFYPYTLTEQKRAAIYKMISEHLGSHWRMFGRELGIREGTMDEIELQYPRELNTRIYKVLKIFEEDNCNDPKMHLRMIKDALENSRRKDLRRKIDDIIAY</sequence>
<dbReference type="EMBL" id="GAMC01000645">
    <property type="protein sequence ID" value="JAC05911.1"/>
    <property type="molecule type" value="mRNA"/>
</dbReference>
<proteinExistence type="evidence at transcript level"/>
<dbReference type="Gene3D" id="1.10.533.10">
    <property type="entry name" value="Death Domain, Fas"/>
    <property type="match status" value="2"/>
</dbReference>
<dbReference type="InterPro" id="IPR000488">
    <property type="entry name" value="Death_dom"/>
</dbReference>
<dbReference type="Pfam" id="PF00531">
    <property type="entry name" value="Death"/>
    <property type="match status" value="1"/>
</dbReference>
<dbReference type="OrthoDB" id="100767at2759"/>
<dbReference type="CDD" id="cd01670">
    <property type="entry name" value="Death"/>
    <property type="match status" value="1"/>
</dbReference>